<dbReference type="AlphaFoldDB" id="A0AA39MMY3"/>
<accession>A0AA39MMY3</accession>
<dbReference type="Proteomes" id="UP001175226">
    <property type="component" value="Unassembled WGS sequence"/>
</dbReference>
<protein>
    <submittedName>
        <fullName evidence="2">Uncharacterized protein</fullName>
    </submittedName>
</protein>
<gene>
    <name evidence="2" type="ORF">EV421DRAFT_1737800</name>
</gene>
<comment type="caution">
    <text evidence="2">The sequence shown here is derived from an EMBL/GenBank/DDBJ whole genome shotgun (WGS) entry which is preliminary data.</text>
</comment>
<proteinExistence type="predicted"/>
<name>A0AA39MMY3_9AGAR</name>
<feature type="region of interest" description="Disordered" evidence="1">
    <location>
        <begin position="319"/>
        <end position="344"/>
    </location>
</feature>
<dbReference type="EMBL" id="JAUEPT010000037">
    <property type="protein sequence ID" value="KAK0439639.1"/>
    <property type="molecule type" value="Genomic_DNA"/>
</dbReference>
<reference evidence="2" key="1">
    <citation type="submission" date="2023-06" db="EMBL/GenBank/DDBJ databases">
        <authorList>
            <consortium name="Lawrence Berkeley National Laboratory"/>
            <person name="Ahrendt S."/>
            <person name="Sahu N."/>
            <person name="Indic B."/>
            <person name="Wong-Bajracharya J."/>
            <person name="Merenyi Z."/>
            <person name="Ke H.-M."/>
            <person name="Monk M."/>
            <person name="Kocsube S."/>
            <person name="Drula E."/>
            <person name="Lipzen A."/>
            <person name="Balint B."/>
            <person name="Henrissat B."/>
            <person name="Andreopoulos B."/>
            <person name="Martin F.M."/>
            <person name="Harder C.B."/>
            <person name="Rigling D."/>
            <person name="Ford K.L."/>
            <person name="Foster G.D."/>
            <person name="Pangilinan J."/>
            <person name="Papanicolaou A."/>
            <person name="Barry K."/>
            <person name="LaButti K."/>
            <person name="Viragh M."/>
            <person name="Koriabine M."/>
            <person name="Yan M."/>
            <person name="Riley R."/>
            <person name="Champramary S."/>
            <person name="Plett K.L."/>
            <person name="Tsai I.J."/>
            <person name="Slot J."/>
            <person name="Sipos G."/>
            <person name="Plett J."/>
            <person name="Nagy L.G."/>
            <person name="Grigoriev I.V."/>
        </authorList>
    </citation>
    <scope>NUCLEOTIDE SEQUENCE</scope>
    <source>
        <strain evidence="2">FPL87.14</strain>
    </source>
</reference>
<evidence type="ECO:0000313" key="3">
    <source>
        <dbReference type="Proteomes" id="UP001175226"/>
    </source>
</evidence>
<evidence type="ECO:0000256" key="1">
    <source>
        <dbReference type="SAM" id="MobiDB-lite"/>
    </source>
</evidence>
<feature type="compositionally biased region" description="Basic and acidic residues" evidence="1">
    <location>
        <begin position="332"/>
        <end position="344"/>
    </location>
</feature>
<evidence type="ECO:0000313" key="2">
    <source>
        <dbReference type="EMBL" id="KAK0439639.1"/>
    </source>
</evidence>
<keyword evidence="3" id="KW-1185">Reference proteome</keyword>
<sequence length="344" mass="38544">MIITGKPVPQELVNHFVALACFDDLSTCLHSALVSKDFFHPARQVAFKEVFVNFDAVENHEGGRTEEGIRVWHPIDSAIVFFSDPSRSDVRDLPFAPSSSLALFNVEVRHLYWYNSVTMSVGSHCEVSGGEDGVGVNEEGIVVDLPISTASTFGMVRSLKVLAVHFHALRDEDVDTLSRWLSTTLYLEALFVKWIAMPGHSERHESMCMALKMFTGLANALLDVASIDEDSGSEMRVKVTVIHPGDFDWAVTKYKGGLDYCNRIESTCFQKVGEVLKGRFMTLEHVGSQCPRIKLRYQQNGVRAFTVHQRNKKWKKDITIPSPHQANATRPTLRDPPENKHTVA</sequence>
<organism evidence="2 3">
    <name type="scientific">Armillaria borealis</name>
    <dbReference type="NCBI Taxonomy" id="47425"/>
    <lineage>
        <taxon>Eukaryota</taxon>
        <taxon>Fungi</taxon>
        <taxon>Dikarya</taxon>
        <taxon>Basidiomycota</taxon>
        <taxon>Agaricomycotina</taxon>
        <taxon>Agaricomycetes</taxon>
        <taxon>Agaricomycetidae</taxon>
        <taxon>Agaricales</taxon>
        <taxon>Marasmiineae</taxon>
        <taxon>Physalacriaceae</taxon>
        <taxon>Armillaria</taxon>
    </lineage>
</organism>